<dbReference type="EMBL" id="BTSY01000006">
    <property type="protein sequence ID" value="GMT32919.1"/>
    <property type="molecule type" value="Genomic_DNA"/>
</dbReference>
<feature type="region of interest" description="Disordered" evidence="1">
    <location>
        <begin position="1"/>
        <end position="67"/>
    </location>
</feature>
<feature type="compositionally biased region" description="Low complexity" evidence="1">
    <location>
        <begin position="557"/>
        <end position="570"/>
    </location>
</feature>
<feature type="compositionally biased region" description="Basic and acidic residues" evidence="1">
    <location>
        <begin position="517"/>
        <end position="527"/>
    </location>
</feature>
<feature type="compositionally biased region" description="Basic and acidic residues" evidence="1">
    <location>
        <begin position="491"/>
        <end position="504"/>
    </location>
</feature>
<accession>A0AAV5WT99</accession>
<feature type="region of interest" description="Disordered" evidence="1">
    <location>
        <begin position="491"/>
        <end position="698"/>
    </location>
</feature>
<proteinExistence type="predicted"/>
<gene>
    <name evidence="2" type="ORF">PFISCL1PPCAC_24216</name>
</gene>
<feature type="compositionally biased region" description="Basic residues" evidence="1">
    <location>
        <begin position="605"/>
        <end position="615"/>
    </location>
</feature>
<feature type="compositionally biased region" description="Basic and acidic residues" evidence="1">
    <location>
        <begin position="650"/>
        <end position="678"/>
    </location>
</feature>
<keyword evidence="3" id="KW-1185">Reference proteome</keyword>
<feature type="compositionally biased region" description="Polar residues" evidence="1">
    <location>
        <begin position="571"/>
        <end position="584"/>
    </location>
</feature>
<name>A0AAV5WT99_9BILA</name>
<feature type="non-terminal residue" evidence="2">
    <location>
        <position position="1"/>
    </location>
</feature>
<feature type="compositionally biased region" description="Polar residues" evidence="1">
    <location>
        <begin position="11"/>
        <end position="20"/>
    </location>
</feature>
<evidence type="ECO:0000256" key="1">
    <source>
        <dbReference type="SAM" id="MobiDB-lite"/>
    </source>
</evidence>
<feature type="compositionally biased region" description="Basic and acidic residues" evidence="1">
    <location>
        <begin position="141"/>
        <end position="154"/>
    </location>
</feature>
<evidence type="ECO:0000313" key="3">
    <source>
        <dbReference type="Proteomes" id="UP001432322"/>
    </source>
</evidence>
<sequence>YPPLHVMAAQPSDSKQSLVSKTGDHRPFSYSASLGGSMSSTSTSLSSSSLNSATGSMVPPSSQTGSVVNSLSDVSIVSATGSAAPSNSNLSIASATGSVANSNSDLSIASTTGLSIPSVASSISNLSVQSETGSNASRGWPADDKTDTSTEGSEKISGTGPTSRTPSISDTSLASKTFSGMSGTSSTESSLESKTFSPMGTSGTETSLKSKTFTPMSGTSSTDSSLESKTFSGMSDKTDSSDKSLVSKTFSPMPNSSSTSSSLVSQTMSPLKEETMKEITPPDGKASRSIVPPSPAPITSATSLVSQTGASVSAKPSNTDLKSPIDNGHTSVRSPSPKDCRKDINVSSQTPVREKAKDFSQRSAKTVDSSLFQPSGKYDTNGEFSPADQTLDDVPEIPTEKSPPLRTATESMSSTSLAINDTVPDRIYGDDEELGAKCDKMFVGRMTLKKNKKNEASFEFEGKSSIDNRSKSPLVARKLKVTNVFGGVDRKYVPPERKKIDSRKTTVPPPVTATPAKTDDSRAHITTDQRMAPSLPLSLTKKSEREGTVSASKRVESSSSGSWATSSTASLTNISLLKTESLPPSTAKEPTRSSTVSPVAQSPVVKRKKNKRSKKKKEEEAKTPRERVVYREHKIEPTIGTPNRKWKIPKKSDTVDKSPVDRSPVDRSKKERERTTKNDKKKKSEKRVVRDRSNQTGEPFYQQLVYSSYVTNGLNVARYNYDERAEKKTTMP</sequence>
<feature type="compositionally biased region" description="Low complexity" evidence="1">
    <location>
        <begin position="251"/>
        <end position="270"/>
    </location>
</feature>
<feature type="compositionally biased region" description="Low complexity" evidence="1">
    <location>
        <begin position="29"/>
        <end position="56"/>
    </location>
</feature>
<feature type="compositionally biased region" description="Polar residues" evidence="1">
    <location>
        <begin position="159"/>
        <end position="174"/>
    </location>
</feature>
<feature type="compositionally biased region" description="Polar residues" evidence="1">
    <location>
        <begin position="361"/>
        <end position="373"/>
    </location>
</feature>
<feature type="compositionally biased region" description="Low complexity" evidence="1">
    <location>
        <begin position="175"/>
        <end position="197"/>
    </location>
</feature>
<evidence type="ECO:0000313" key="2">
    <source>
        <dbReference type="EMBL" id="GMT32919.1"/>
    </source>
</evidence>
<feature type="compositionally biased region" description="Polar residues" evidence="1">
    <location>
        <begin position="198"/>
        <end position="213"/>
    </location>
</feature>
<feature type="compositionally biased region" description="Basic and acidic residues" evidence="1">
    <location>
        <begin position="616"/>
        <end position="636"/>
    </location>
</feature>
<dbReference type="Proteomes" id="UP001432322">
    <property type="component" value="Unassembled WGS sequence"/>
</dbReference>
<feature type="compositionally biased region" description="Polar residues" evidence="1">
    <location>
        <begin position="304"/>
        <end position="321"/>
    </location>
</feature>
<organism evidence="2 3">
    <name type="scientific">Pristionchus fissidentatus</name>
    <dbReference type="NCBI Taxonomy" id="1538716"/>
    <lineage>
        <taxon>Eukaryota</taxon>
        <taxon>Metazoa</taxon>
        <taxon>Ecdysozoa</taxon>
        <taxon>Nematoda</taxon>
        <taxon>Chromadorea</taxon>
        <taxon>Rhabditida</taxon>
        <taxon>Rhabditina</taxon>
        <taxon>Diplogasteromorpha</taxon>
        <taxon>Diplogasteroidea</taxon>
        <taxon>Neodiplogasteridae</taxon>
        <taxon>Pristionchus</taxon>
    </lineage>
</organism>
<dbReference type="AlphaFoldDB" id="A0AAV5WT99"/>
<comment type="caution">
    <text evidence="2">The sequence shown here is derived from an EMBL/GenBank/DDBJ whole genome shotgun (WGS) entry which is preliminary data.</text>
</comment>
<reference evidence="2" key="1">
    <citation type="submission" date="2023-10" db="EMBL/GenBank/DDBJ databases">
        <title>Genome assembly of Pristionchus species.</title>
        <authorList>
            <person name="Yoshida K."/>
            <person name="Sommer R.J."/>
        </authorList>
    </citation>
    <scope>NUCLEOTIDE SEQUENCE</scope>
    <source>
        <strain evidence="2">RS5133</strain>
    </source>
</reference>
<feature type="region of interest" description="Disordered" evidence="1">
    <location>
        <begin position="130"/>
        <end position="414"/>
    </location>
</feature>
<feature type="compositionally biased region" description="Low complexity" evidence="1">
    <location>
        <begin position="214"/>
        <end position="232"/>
    </location>
</feature>
<protein>
    <submittedName>
        <fullName evidence="2">Uncharacterized protein</fullName>
    </submittedName>
</protein>